<dbReference type="EMBL" id="NPOA01000009">
    <property type="protein sequence ID" value="PAV29002.1"/>
    <property type="molecule type" value="Genomic_DNA"/>
</dbReference>
<keyword evidence="3" id="KW-1185">Reference proteome</keyword>
<dbReference type="Gene3D" id="3.40.630.30">
    <property type="match status" value="1"/>
</dbReference>
<keyword evidence="2" id="KW-0808">Transferase</keyword>
<sequence>MLKVRKIRPELAYDLRHTILRPHQPFEACIYDADHDHDAFHVGAFYQDKLIGIASFYHENNPDFPFELQYRLRAMATMKEYRKLGAGRTAINFAENVIKEQGAVLLWCKGRTSVQEYYKKLGFETYGDVFDYPPIGPHIVMYKKIK</sequence>
<dbReference type="InterPro" id="IPR000182">
    <property type="entry name" value="GNAT_dom"/>
</dbReference>
<feature type="domain" description="N-acetyltransferase" evidence="1">
    <location>
        <begin position="2"/>
        <end position="146"/>
    </location>
</feature>
<dbReference type="Proteomes" id="UP000218887">
    <property type="component" value="Unassembled WGS sequence"/>
</dbReference>
<evidence type="ECO:0000259" key="1">
    <source>
        <dbReference type="PROSITE" id="PS51186"/>
    </source>
</evidence>
<accession>A0A2A2IBQ9</accession>
<organism evidence="2 3">
    <name type="scientific">Virgibacillus profundi</name>
    <dbReference type="NCBI Taxonomy" id="2024555"/>
    <lineage>
        <taxon>Bacteria</taxon>
        <taxon>Bacillati</taxon>
        <taxon>Bacillota</taxon>
        <taxon>Bacilli</taxon>
        <taxon>Bacillales</taxon>
        <taxon>Bacillaceae</taxon>
        <taxon>Virgibacillus</taxon>
    </lineage>
</organism>
<dbReference type="Pfam" id="PF00583">
    <property type="entry name" value="Acetyltransf_1"/>
    <property type="match status" value="1"/>
</dbReference>
<dbReference type="AlphaFoldDB" id="A0A2A2IBQ9"/>
<comment type="caution">
    <text evidence="2">The sequence shown here is derived from an EMBL/GenBank/DDBJ whole genome shotgun (WGS) entry which is preliminary data.</text>
</comment>
<gene>
    <name evidence="2" type="ORF">CIL05_13555</name>
</gene>
<protein>
    <submittedName>
        <fullName evidence="2">GNAT family N-acetyltransferase</fullName>
    </submittedName>
</protein>
<proteinExistence type="predicted"/>
<dbReference type="OrthoDB" id="2352823at2"/>
<dbReference type="PROSITE" id="PS51186">
    <property type="entry name" value="GNAT"/>
    <property type="match status" value="1"/>
</dbReference>
<dbReference type="InterPro" id="IPR016181">
    <property type="entry name" value="Acyl_CoA_acyltransferase"/>
</dbReference>
<dbReference type="SUPFAM" id="SSF55729">
    <property type="entry name" value="Acyl-CoA N-acyltransferases (Nat)"/>
    <property type="match status" value="1"/>
</dbReference>
<dbReference type="GO" id="GO:0016747">
    <property type="term" value="F:acyltransferase activity, transferring groups other than amino-acyl groups"/>
    <property type="evidence" value="ECO:0007669"/>
    <property type="project" value="InterPro"/>
</dbReference>
<reference evidence="2 3" key="1">
    <citation type="submission" date="2017-08" db="EMBL/GenBank/DDBJ databases">
        <title>Virgibacillus indicus sp. nov. and Virgibacillus profoundi sp. nov, two moderately halophilic bacteria isolated from marine sediment by using the Microfluidic Streak Plate.</title>
        <authorList>
            <person name="Xu B."/>
            <person name="Hu B."/>
            <person name="Wang J."/>
            <person name="Zhu Y."/>
            <person name="Huang L."/>
            <person name="Du W."/>
            <person name="Huang Y."/>
        </authorList>
    </citation>
    <scope>NUCLEOTIDE SEQUENCE [LARGE SCALE GENOMIC DNA]</scope>
    <source>
        <strain evidence="2 3">IO3-P3-H5</strain>
    </source>
</reference>
<evidence type="ECO:0000313" key="2">
    <source>
        <dbReference type="EMBL" id="PAV29002.1"/>
    </source>
</evidence>
<name>A0A2A2IBQ9_9BACI</name>
<evidence type="ECO:0000313" key="3">
    <source>
        <dbReference type="Proteomes" id="UP000218887"/>
    </source>
</evidence>
<dbReference type="CDD" id="cd04301">
    <property type="entry name" value="NAT_SF"/>
    <property type="match status" value="1"/>
</dbReference>